<dbReference type="STRING" id="167879.CPS_3054"/>
<sequence>MKDNKSSISRRKFLGSVGCGVAGTVVATTMIGCAKASESEASSISMPDSGHISQTMLKLAKDIYPHEMLENKYYQKIVDDLAKQEKKLIGEGIAMLDQLSIEKLGQPFLNVGYEPDRIRVLRSIEDNPFFIKVRTALMFGIYDNKDLFHLFGYQGSSWEKGGYIDRGLNELDWLND</sequence>
<evidence type="ECO:0000313" key="2">
    <source>
        <dbReference type="Proteomes" id="UP000000547"/>
    </source>
</evidence>
<dbReference type="EMBL" id="CP000083">
    <property type="protein sequence ID" value="AAZ25461.1"/>
    <property type="molecule type" value="Genomic_DNA"/>
</dbReference>
<evidence type="ECO:0000313" key="1">
    <source>
        <dbReference type="EMBL" id="AAZ25461.1"/>
    </source>
</evidence>
<protein>
    <submittedName>
        <fullName evidence="1">Tat (Twin-arginine translocation) pathway signal sequence domain protein</fullName>
    </submittedName>
</protein>
<name>Q47ZL8_COLP3</name>
<accession>Q47ZL8</accession>
<dbReference type="Proteomes" id="UP000000547">
    <property type="component" value="Chromosome"/>
</dbReference>
<reference evidence="1" key="1">
    <citation type="journal article" date="2005" name="Proc. Natl. Acad. Sci. U.S.A.">
        <title>The psychrophilic lifestyle as revealed by the genome sequence of Colwellia psychrerythraea 34H through genomic and proteomic analyses.</title>
        <authorList>
            <person name="Methe B.A."/>
            <person name="Nelson K.E."/>
            <person name="Deming J.W."/>
            <person name="Momen B."/>
            <person name="Melamud E."/>
            <person name="Zhang X."/>
            <person name="Moult J."/>
            <person name="Madupu R."/>
            <person name="Nelson W.C."/>
            <person name="Dodson R.J."/>
            <person name="Brinkac L.M."/>
            <person name="Daugherty S.C."/>
            <person name="Durkin A.S."/>
            <person name="DeBoy R.T."/>
            <person name="Kolonay J.F."/>
            <person name="Sullivan S.A."/>
            <person name="Zhou L."/>
            <person name="Davidsen T.M."/>
            <person name="Wu M."/>
            <person name="Huston A.L."/>
            <person name="Lewis M."/>
            <person name="Weaver B."/>
            <person name="Weidman J.F."/>
            <person name="Khouri H."/>
            <person name="Utterback T.R."/>
            <person name="Feldblyum T.V."/>
            <person name="Fraser C.M."/>
        </authorList>
    </citation>
    <scope>NUCLEOTIDE SEQUENCE [LARGE SCALE GENOMIC DNA]</scope>
    <source>
        <strain evidence="1">34H</strain>
    </source>
</reference>
<proteinExistence type="predicted"/>
<organism evidence="1 2">
    <name type="scientific">Colwellia psychrerythraea (strain 34H / ATCC BAA-681)</name>
    <name type="common">Vibrio psychroerythus</name>
    <dbReference type="NCBI Taxonomy" id="167879"/>
    <lineage>
        <taxon>Bacteria</taxon>
        <taxon>Pseudomonadati</taxon>
        <taxon>Pseudomonadota</taxon>
        <taxon>Gammaproteobacteria</taxon>
        <taxon>Alteromonadales</taxon>
        <taxon>Colwelliaceae</taxon>
        <taxon>Colwellia</taxon>
    </lineage>
</organism>
<dbReference type="InterPro" id="IPR006311">
    <property type="entry name" value="TAT_signal"/>
</dbReference>
<gene>
    <name evidence="1" type="ordered locus">CPS_3054</name>
</gene>
<dbReference type="HOGENOM" id="CLU_102092_0_0_6"/>
<dbReference type="AlphaFoldDB" id="Q47ZL8"/>
<dbReference type="KEGG" id="cps:CPS_3054"/>
<dbReference type="PROSITE" id="PS51318">
    <property type="entry name" value="TAT"/>
    <property type="match status" value="1"/>
</dbReference>
<dbReference type="PROSITE" id="PS51257">
    <property type="entry name" value="PROKAR_LIPOPROTEIN"/>
    <property type="match status" value="1"/>
</dbReference>
<dbReference type="RefSeq" id="WP_011043841.1">
    <property type="nucleotide sequence ID" value="NC_003910.7"/>
</dbReference>